<gene>
    <name evidence="1" type="ordered locus">Mhun_1365</name>
</gene>
<dbReference type="eggNOG" id="arCOG07829">
    <property type="taxonomic scope" value="Archaea"/>
</dbReference>
<organism evidence="1 2">
    <name type="scientific">Methanospirillum hungatei JF-1 (strain ATCC 27890 / DSM 864 / NBRC 100397 / JF-1)</name>
    <dbReference type="NCBI Taxonomy" id="323259"/>
    <lineage>
        <taxon>Archaea</taxon>
        <taxon>Methanobacteriati</taxon>
        <taxon>Methanobacteriota</taxon>
        <taxon>Stenosarchaea group</taxon>
        <taxon>Methanomicrobia</taxon>
        <taxon>Methanomicrobiales</taxon>
        <taxon>Methanospirillaceae</taxon>
        <taxon>Methanospirillum</taxon>
    </lineage>
</organism>
<dbReference type="Proteomes" id="UP000001941">
    <property type="component" value="Chromosome"/>
</dbReference>
<dbReference type="EnsemblBacteria" id="ABD41105">
    <property type="protein sequence ID" value="ABD41105"/>
    <property type="gene ID" value="Mhun_1365"/>
</dbReference>
<protein>
    <recommendedName>
        <fullName evidence="3">ADP ribosyltransferase domain-containing protein</fullName>
    </recommendedName>
</protein>
<reference evidence="2" key="1">
    <citation type="journal article" date="2016" name="Stand. Genomic Sci.">
        <title>Complete genome sequence of Methanospirillum hungatei type strain JF1.</title>
        <authorList>
            <person name="Gunsalus R.P."/>
            <person name="Cook L.E."/>
            <person name="Crable B."/>
            <person name="Rohlin L."/>
            <person name="McDonald E."/>
            <person name="Mouttaki H."/>
            <person name="Sieber J.R."/>
            <person name="Poweleit N."/>
            <person name="Zhou H."/>
            <person name="Lapidus A.L."/>
            <person name="Daligault H.E."/>
            <person name="Land M."/>
            <person name="Gilna P."/>
            <person name="Ivanova N."/>
            <person name="Kyrpides N."/>
            <person name="Culley D.E."/>
            <person name="McInerney M.J."/>
        </authorList>
    </citation>
    <scope>NUCLEOTIDE SEQUENCE [LARGE SCALE GENOMIC DNA]</scope>
    <source>
        <strain evidence="2">ATCC 27890 / DSM 864 / NBRC 100397 / JF-1</strain>
    </source>
</reference>
<dbReference type="HOGENOM" id="CLU_1811444_0_0_2"/>
<dbReference type="KEGG" id="mhu:Mhun_1365"/>
<sequence>MYLHIANIDSSFNKPDSITTERNNHFFGLGIEKAKDIIKDGAYHEPAYRSSSLDLSTAYGFAAKERDESGFCNVFMFQTPPGTKALSLGDGEYEYLMPRGEEYVVGDIFNADRFEYKHTDYGVERVTPLEKVRMILLKRVIR</sequence>
<proteinExistence type="predicted"/>
<keyword evidence="2" id="KW-1185">Reference proteome</keyword>
<dbReference type="SUPFAM" id="SSF56399">
    <property type="entry name" value="ADP-ribosylation"/>
    <property type="match status" value="1"/>
</dbReference>
<accession>Q2FNN5</accession>
<evidence type="ECO:0008006" key="3">
    <source>
        <dbReference type="Google" id="ProtNLM"/>
    </source>
</evidence>
<dbReference type="AlphaFoldDB" id="Q2FNN5"/>
<dbReference type="InParanoid" id="Q2FNN5"/>
<dbReference type="EMBL" id="CP000254">
    <property type="protein sequence ID" value="ABD41105.1"/>
    <property type="molecule type" value="Genomic_DNA"/>
</dbReference>
<evidence type="ECO:0000313" key="1">
    <source>
        <dbReference type="EMBL" id="ABD41105.1"/>
    </source>
</evidence>
<dbReference type="Gene3D" id="3.90.176.10">
    <property type="entry name" value="Toxin ADP-ribosyltransferase, Chain A, domain 1"/>
    <property type="match status" value="1"/>
</dbReference>
<name>Q2FNN5_METHJ</name>
<evidence type="ECO:0000313" key="2">
    <source>
        <dbReference type="Proteomes" id="UP000001941"/>
    </source>
</evidence>